<dbReference type="EMBL" id="JBGBPQ010000011">
    <property type="protein sequence ID" value="KAL1515636.1"/>
    <property type="molecule type" value="Genomic_DNA"/>
</dbReference>
<accession>A0AB34J8V8</accession>
<evidence type="ECO:0000256" key="1">
    <source>
        <dbReference type="SAM" id="SignalP"/>
    </source>
</evidence>
<dbReference type="AlphaFoldDB" id="A0AB34J8V8"/>
<sequence>MKCGVLRSVVILTGAFSVVGDADASISHTPPTMVCDGTRKPAPTMTAGKPKTLASKMVGTFGQSMPVVMSLMVMLIVGRSTGETYDLPRRGVASKHIKTKMCGKAGVRSWPYCGGEI</sequence>
<name>A0AB34J8V8_PRYPA</name>
<feature type="signal peptide" evidence="1">
    <location>
        <begin position="1"/>
        <end position="24"/>
    </location>
</feature>
<comment type="caution">
    <text evidence="2">The sequence shown here is derived from an EMBL/GenBank/DDBJ whole genome shotgun (WGS) entry which is preliminary data.</text>
</comment>
<protein>
    <recommendedName>
        <fullName evidence="4">Secreted protein</fullName>
    </recommendedName>
</protein>
<keyword evidence="1" id="KW-0732">Signal</keyword>
<gene>
    <name evidence="2" type="ORF">AB1Y20_002254</name>
</gene>
<reference evidence="2 3" key="1">
    <citation type="journal article" date="2024" name="Science">
        <title>Giant polyketide synthase enzymes in the biosynthesis of giant marine polyether toxins.</title>
        <authorList>
            <person name="Fallon T.R."/>
            <person name="Shende V.V."/>
            <person name="Wierzbicki I.H."/>
            <person name="Pendleton A.L."/>
            <person name="Watervoot N.F."/>
            <person name="Auber R.P."/>
            <person name="Gonzalez D.J."/>
            <person name="Wisecaver J.H."/>
            <person name="Moore B.S."/>
        </authorList>
    </citation>
    <scope>NUCLEOTIDE SEQUENCE [LARGE SCALE GENOMIC DNA]</scope>
    <source>
        <strain evidence="2 3">12B1</strain>
    </source>
</reference>
<feature type="chain" id="PRO_5044250884" description="Secreted protein" evidence="1">
    <location>
        <begin position="25"/>
        <end position="117"/>
    </location>
</feature>
<proteinExistence type="predicted"/>
<evidence type="ECO:0008006" key="4">
    <source>
        <dbReference type="Google" id="ProtNLM"/>
    </source>
</evidence>
<dbReference type="Proteomes" id="UP001515480">
    <property type="component" value="Unassembled WGS sequence"/>
</dbReference>
<evidence type="ECO:0000313" key="2">
    <source>
        <dbReference type="EMBL" id="KAL1515636.1"/>
    </source>
</evidence>
<evidence type="ECO:0000313" key="3">
    <source>
        <dbReference type="Proteomes" id="UP001515480"/>
    </source>
</evidence>
<organism evidence="2 3">
    <name type="scientific">Prymnesium parvum</name>
    <name type="common">Toxic golden alga</name>
    <dbReference type="NCBI Taxonomy" id="97485"/>
    <lineage>
        <taxon>Eukaryota</taxon>
        <taxon>Haptista</taxon>
        <taxon>Haptophyta</taxon>
        <taxon>Prymnesiophyceae</taxon>
        <taxon>Prymnesiales</taxon>
        <taxon>Prymnesiaceae</taxon>
        <taxon>Prymnesium</taxon>
    </lineage>
</organism>
<keyword evidence="3" id="KW-1185">Reference proteome</keyword>